<accession>A0A9P5Z4K3</accession>
<evidence type="ECO:0000313" key="3">
    <source>
        <dbReference type="Proteomes" id="UP000807469"/>
    </source>
</evidence>
<gene>
    <name evidence="2" type="ORF">BDN70DRAFT_931577</name>
</gene>
<dbReference type="InterPro" id="IPR010730">
    <property type="entry name" value="HET"/>
</dbReference>
<comment type="caution">
    <text evidence="2">The sequence shown here is derived from an EMBL/GenBank/DDBJ whole genome shotgun (WGS) entry which is preliminary data.</text>
</comment>
<dbReference type="EMBL" id="MU155192">
    <property type="protein sequence ID" value="KAF9480553.1"/>
    <property type="molecule type" value="Genomic_DNA"/>
</dbReference>
<dbReference type="AlphaFoldDB" id="A0A9P5Z4K3"/>
<evidence type="ECO:0000259" key="1">
    <source>
        <dbReference type="Pfam" id="PF06985"/>
    </source>
</evidence>
<dbReference type="Pfam" id="PF06985">
    <property type="entry name" value="HET"/>
    <property type="match status" value="1"/>
</dbReference>
<feature type="domain" description="Heterokaryon incompatibility" evidence="1">
    <location>
        <begin position="221"/>
        <end position="312"/>
    </location>
</feature>
<sequence length="633" mass="71637">MLLGNSRNADAVSTGLDTHTANSASLADQGPLLLQALQAYLLPLISTANRQNNSSVQTAQSPEAEKFLAVFQDFVSYIVRSQSNTSQDGIEVEMKDAGDHTKITHFSSLSSTADLTQEKDNDTLKPKPLRLKKIHEELRMRVFNEMPIRLLHIVPHECKLRIRLLERGQVYTQLAKQIEEEYSDSKFFARLEQERVTSGETQRATLERNVIKHWVSAHASYAILSHTWIRSLGGEVTYNDHRSGLGSNKAGFKKLVNFCRVTAVKHKLSLGWMDSLCINKESSSELDESIRSMYRWYKNSSVCITYLAETTDLSMMHQDPWFTRGWTLQELLAPDILQFYNSTWEPFNKTIGANDKDETAFQAQIQKATMITASELDLPGNMPISRIMQLAARREVVREEDTAYSLMGICGVSISIAYGEGYKIAFTRLLTAILNTSRSILDIFNCAQNRYSLLPSSPWAYVPRSTKLKGLNWQRPIEPLLLTHLGLKIPVLLMSSVQADDPNYQNSPIGDYYGTVNFPKPWYSKYTGHYCLLDKGATVAPKQHDAYHTTFGIINFGLGEDKAMLEIPDTCLAVNFQSHWNVEWDPPARSIKRLGTQQPIVFELISKKNPSSFHLIKRSELAEHGIILVNMYL</sequence>
<proteinExistence type="predicted"/>
<dbReference type="Proteomes" id="UP000807469">
    <property type="component" value="Unassembled WGS sequence"/>
</dbReference>
<name>A0A9P5Z4K3_9AGAR</name>
<keyword evidence="3" id="KW-1185">Reference proteome</keyword>
<dbReference type="OrthoDB" id="2742418at2759"/>
<reference evidence="2" key="1">
    <citation type="submission" date="2020-11" db="EMBL/GenBank/DDBJ databases">
        <authorList>
            <consortium name="DOE Joint Genome Institute"/>
            <person name="Ahrendt S."/>
            <person name="Riley R."/>
            <person name="Andreopoulos W."/>
            <person name="Labutti K."/>
            <person name="Pangilinan J."/>
            <person name="Ruiz-Duenas F.J."/>
            <person name="Barrasa J.M."/>
            <person name="Sanchez-Garcia M."/>
            <person name="Camarero S."/>
            <person name="Miyauchi S."/>
            <person name="Serrano A."/>
            <person name="Linde D."/>
            <person name="Babiker R."/>
            <person name="Drula E."/>
            <person name="Ayuso-Fernandez I."/>
            <person name="Pacheco R."/>
            <person name="Padilla G."/>
            <person name="Ferreira P."/>
            <person name="Barriuso J."/>
            <person name="Kellner H."/>
            <person name="Castanera R."/>
            <person name="Alfaro M."/>
            <person name="Ramirez L."/>
            <person name="Pisabarro A.G."/>
            <person name="Kuo A."/>
            <person name="Tritt A."/>
            <person name="Lipzen A."/>
            <person name="He G."/>
            <person name="Yan M."/>
            <person name="Ng V."/>
            <person name="Cullen D."/>
            <person name="Martin F."/>
            <person name="Rosso M.-N."/>
            <person name="Henrissat B."/>
            <person name="Hibbett D."/>
            <person name="Martinez A.T."/>
            <person name="Grigoriev I.V."/>
        </authorList>
    </citation>
    <scope>NUCLEOTIDE SEQUENCE</scope>
    <source>
        <strain evidence="2">CIRM-BRFM 674</strain>
    </source>
</reference>
<dbReference type="PANTHER" id="PTHR10622">
    <property type="entry name" value="HET DOMAIN-CONTAINING PROTEIN"/>
    <property type="match status" value="1"/>
</dbReference>
<organism evidence="2 3">
    <name type="scientific">Pholiota conissans</name>
    <dbReference type="NCBI Taxonomy" id="109636"/>
    <lineage>
        <taxon>Eukaryota</taxon>
        <taxon>Fungi</taxon>
        <taxon>Dikarya</taxon>
        <taxon>Basidiomycota</taxon>
        <taxon>Agaricomycotina</taxon>
        <taxon>Agaricomycetes</taxon>
        <taxon>Agaricomycetidae</taxon>
        <taxon>Agaricales</taxon>
        <taxon>Agaricineae</taxon>
        <taxon>Strophariaceae</taxon>
        <taxon>Pholiota</taxon>
    </lineage>
</organism>
<dbReference type="PANTHER" id="PTHR10622:SF10">
    <property type="entry name" value="HET DOMAIN-CONTAINING PROTEIN"/>
    <property type="match status" value="1"/>
</dbReference>
<evidence type="ECO:0000313" key="2">
    <source>
        <dbReference type="EMBL" id="KAF9480553.1"/>
    </source>
</evidence>
<protein>
    <recommendedName>
        <fullName evidence="1">Heterokaryon incompatibility domain-containing protein</fullName>
    </recommendedName>
</protein>